<evidence type="ECO:0000256" key="7">
    <source>
        <dbReference type="ARBA" id="ARBA00022927"/>
    </source>
</evidence>
<dbReference type="GO" id="GO:0005886">
    <property type="term" value="C:plasma membrane"/>
    <property type="evidence" value="ECO:0007669"/>
    <property type="project" value="UniProtKB-SubCell"/>
</dbReference>
<evidence type="ECO:0000313" key="13">
    <source>
        <dbReference type="EMBL" id="ASP39864.1"/>
    </source>
</evidence>
<dbReference type="InterPro" id="IPR037682">
    <property type="entry name" value="TonB_C"/>
</dbReference>
<sequence length="205" mass="22514">MRLLLSGGVAVLVTLMLFYAMHAMVSGPADAPPSAKDRAVVDFVRLKENSETQVKERRRKEPPKPQQPTLPNTAVAQQSTQVQSLQIEFPDVAADLSVSNQSFLGDAVVGMGMGDSEVLPLVKVQPQYPRRALRARQEGYVTARLSITPEGTVDDVEVVDSKPPGVFEREAVMALYRYKFKPKMVDNKPVAQTATQTIEFKLGDS</sequence>
<evidence type="ECO:0000256" key="11">
    <source>
        <dbReference type="SAM" id="MobiDB-lite"/>
    </source>
</evidence>
<dbReference type="KEGG" id="bsan:CHH28_14810"/>
<dbReference type="GO" id="GO:0030288">
    <property type="term" value="C:outer membrane-bounded periplasmic space"/>
    <property type="evidence" value="ECO:0007669"/>
    <property type="project" value="InterPro"/>
</dbReference>
<evidence type="ECO:0000256" key="10">
    <source>
        <dbReference type="RuleBase" id="RU362123"/>
    </source>
</evidence>
<keyword evidence="6" id="KW-0812">Transmembrane</keyword>
<keyword evidence="9" id="KW-0472">Membrane</keyword>
<comment type="similarity">
    <text evidence="2 10">Belongs to the TonB family.</text>
</comment>
<dbReference type="GO" id="GO:0031992">
    <property type="term" value="F:energy transducer activity"/>
    <property type="evidence" value="ECO:0007669"/>
    <property type="project" value="InterPro"/>
</dbReference>
<keyword evidence="14" id="KW-1185">Reference proteome</keyword>
<evidence type="ECO:0000256" key="3">
    <source>
        <dbReference type="ARBA" id="ARBA00022448"/>
    </source>
</evidence>
<accession>A0A222FMX4</accession>
<dbReference type="PANTHER" id="PTHR33446:SF14">
    <property type="entry name" value="PROTEIN TONB"/>
    <property type="match status" value="1"/>
</dbReference>
<reference evidence="13 14" key="1">
    <citation type="submission" date="2017-07" db="EMBL/GenBank/DDBJ databases">
        <title>Annotated genome sequence of Bacterioplanes sanyensis isolated from Red Sea.</title>
        <authorList>
            <person name="Rehman Z.U."/>
        </authorList>
    </citation>
    <scope>NUCLEOTIDE SEQUENCE [LARGE SCALE GENOMIC DNA]</scope>
    <source>
        <strain evidence="13 14">NV9</strain>
    </source>
</reference>
<comment type="subcellular location">
    <subcellularLocation>
        <location evidence="1 10">Cell inner membrane</location>
        <topology evidence="1 10">Single-pass membrane protein</topology>
        <orientation evidence="1 10">Periplasmic side</orientation>
    </subcellularLocation>
</comment>
<keyword evidence="5 10" id="KW-0997">Cell inner membrane</keyword>
<evidence type="ECO:0000256" key="8">
    <source>
        <dbReference type="ARBA" id="ARBA00022989"/>
    </source>
</evidence>
<protein>
    <recommendedName>
        <fullName evidence="10">Protein TonB</fullName>
    </recommendedName>
</protein>
<keyword evidence="10" id="KW-0735">Signal-anchor</keyword>
<dbReference type="Gene3D" id="3.30.1150.10">
    <property type="match status" value="1"/>
</dbReference>
<dbReference type="InterPro" id="IPR051045">
    <property type="entry name" value="TonB-dependent_transducer"/>
</dbReference>
<organism evidence="13 14">
    <name type="scientific">Bacterioplanes sanyensis</name>
    <dbReference type="NCBI Taxonomy" id="1249553"/>
    <lineage>
        <taxon>Bacteria</taxon>
        <taxon>Pseudomonadati</taxon>
        <taxon>Pseudomonadota</taxon>
        <taxon>Gammaproteobacteria</taxon>
        <taxon>Oceanospirillales</taxon>
        <taxon>Oceanospirillaceae</taxon>
        <taxon>Bacterioplanes</taxon>
    </lineage>
</organism>
<keyword evidence="3 10" id="KW-0813">Transport</keyword>
<keyword evidence="8" id="KW-1133">Transmembrane helix</keyword>
<evidence type="ECO:0000256" key="9">
    <source>
        <dbReference type="ARBA" id="ARBA00023136"/>
    </source>
</evidence>
<evidence type="ECO:0000256" key="4">
    <source>
        <dbReference type="ARBA" id="ARBA00022475"/>
    </source>
</evidence>
<dbReference type="AlphaFoldDB" id="A0A222FMX4"/>
<dbReference type="Proteomes" id="UP000202440">
    <property type="component" value="Chromosome"/>
</dbReference>
<keyword evidence="4 10" id="KW-1003">Cell membrane</keyword>
<dbReference type="InterPro" id="IPR003538">
    <property type="entry name" value="TonB"/>
</dbReference>
<dbReference type="InterPro" id="IPR006260">
    <property type="entry name" value="TonB/TolA_C"/>
</dbReference>
<evidence type="ECO:0000256" key="5">
    <source>
        <dbReference type="ARBA" id="ARBA00022519"/>
    </source>
</evidence>
<evidence type="ECO:0000256" key="6">
    <source>
        <dbReference type="ARBA" id="ARBA00022692"/>
    </source>
</evidence>
<evidence type="ECO:0000313" key="14">
    <source>
        <dbReference type="Proteomes" id="UP000202440"/>
    </source>
</evidence>
<keyword evidence="7 10" id="KW-0653">Protein transport</keyword>
<dbReference type="PROSITE" id="PS52015">
    <property type="entry name" value="TONB_CTD"/>
    <property type="match status" value="1"/>
</dbReference>
<dbReference type="PRINTS" id="PR01374">
    <property type="entry name" value="TONBPROTEIN"/>
</dbReference>
<comment type="function">
    <text evidence="10">Interacts with outer membrane receptor proteins that carry out high-affinity binding and energy dependent uptake into the periplasmic space of specific substrates. It could act to transduce energy from the cytoplasmic membrane to specific energy-requiring processes in the outer membrane, resulting in the release into the periplasm of ligands bound by these outer membrane proteins.</text>
</comment>
<dbReference type="Pfam" id="PF03544">
    <property type="entry name" value="TonB_C"/>
    <property type="match status" value="1"/>
</dbReference>
<dbReference type="GO" id="GO:0015031">
    <property type="term" value="P:protein transport"/>
    <property type="evidence" value="ECO:0007669"/>
    <property type="project" value="UniProtKB-UniRule"/>
</dbReference>
<feature type="region of interest" description="Disordered" evidence="11">
    <location>
        <begin position="49"/>
        <end position="77"/>
    </location>
</feature>
<dbReference type="PANTHER" id="PTHR33446">
    <property type="entry name" value="PROTEIN TONB-RELATED"/>
    <property type="match status" value="1"/>
</dbReference>
<evidence type="ECO:0000259" key="12">
    <source>
        <dbReference type="PROSITE" id="PS52015"/>
    </source>
</evidence>
<proteinExistence type="inferred from homology"/>
<name>A0A222FMX4_9GAMM</name>
<gene>
    <name evidence="13" type="ORF">CHH28_14810</name>
</gene>
<dbReference type="GO" id="GO:0055085">
    <property type="term" value="P:transmembrane transport"/>
    <property type="evidence" value="ECO:0007669"/>
    <property type="project" value="InterPro"/>
</dbReference>
<evidence type="ECO:0000256" key="2">
    <source>
        <dbReference type="ARBA" id="ARBA00006555"/>
    </source>
</evidence>
<feature type="domain" description="TonB C-terminal" evidence="12">
    <location>
        <begin position="113"/>
        <end position="205"/>
    </location>
</feature>
<dbReference type="NCBIfam" id="TIGR01352">
    <property type="entry name" value="tonB_Cterm"/>
    <property type="match status" value="1"/>
</dbReference>
<dbReference type="EMBL" id="CP022530">
    <property type="protein sequence ID" value="ASP39864.1"/>
    <property type="molecule type" value="Genomic_DNA"/>
</dbReference>
<evidence type="ECO:0000256" key="1">
    <source>
        <dbReference type="ARBA" id="ARBA00004383"/>
    </source>
</evidence>
<dbReference type="OrthoDB" id="1628901at2"/>
<dbReference type="SUPFAM" id="SSF74653">
    <property type="entry name" value="TolA/TonB C-terminal domain"/>
    <property type="match status" value="1"/>
</dbReference>
<dbReference type="RefSeq" id="WP_094061038.1">
    <property type="nucleotide sequence ID" value="NZ_CP022530.1"/>
</dbReference>
<dbReference type="GO" id="GO:0015891">
    <property type="term" value="P:siderophore transport"/>
    <property type="evidence" value="ECO:0007669"/>
    <property type="project" value="InterPro"/>
</dbReference>